<dbReference type="InterPro" id="IPR015943">
    <property type="entry name" value="WD40/YVTN_repeat-like_dom_sf"/>
</dbReference>
<dbReference type="GO" id="GO:0006325">
    <property type="term" value="P:chromatin organization"/>
    <property type="evidence" value="ECO:0007669"/>
    <property type="project" value="UniProtKB-KW"/>
</dbReference>
<dbReference type="Pfam" id="PF12265">
    <property type="entry name" value="CAF1C_H4-bd"/>
    <property type="match status" value="1"/>
</dbReference>
<feature type="repeat" description="WD" evidence="4">
    <location>
        <begin position="320"/>
        <end position="362"/>
    </location>
</feature>
<feature type="repeat" description="WD" evidence="4">
    <location>
        <begin position="365"/>
        <end position="408"/>
    </location>
</feature>
<dbReference type="EMBL" id="JAEUBG010000687">
    <property type="protein sequence ID" value="KAH3687652.1"/>
    <property type="molecule type" value="Genomic_DNA"/>
</dbReference>
<gene>
    <name evidence="6" type="ORF">WICPIJ_001369</name>
</gene>
<protein>
    <recommendedName>
        <fullName evidence="5">Histone-binding protein RBBP4-like N-terminal domain-containing protein</fullName>
    </recommendedName>
</protein>
<dbReference type="AlphaFoldDB" id="A0A9P8QBR3"/>
<dbReference type="InterPro" id="IPR022052">
    <property type="entry name" value="Histone-bd_RBBP4-like_N"/>
</dbReference>
<keyword evidence="2" id="KW-0677">Repeat</keyword>
<evidence type="ECO:0000256" key="1">
    <source>
        <dbReference type="ARBA" id="ARBA00022574"/>
    </source>
</evidence>
<keyword evidence="7" id="KW-1185">Reference proteome</keyword>
<dbReference type="InterPro" id="IPR001680">
    <property type="entry name" value="WD40_rpt"/>
</dbReference>
<proteinExistence type="predicted"/>
<dbReference type="Pfam" id="PF00400">
    <property type="entry name" value="WD40"/>
    <property type="match status" value="4"/>
</dbReference>
<evidence type="ECO:0000259" key="5">
    <source>
        <dbReference type="Pfam" id="PF12265"/>
    </source>
</evidence>
<dbReference type="Proteomes" id="UP000774326">
    <property type="component" value="Unassembled WGS sequence"/>
</dbReference>
<organism evidence="6 7">
    <name type="scientific">Wickerhamomyces pijperi</name>
    <name type="common">Yeast</name>
    <name type="synonym">Pichia pijperi</name>
    <dbReference type="NCBI Taxonomy" id="599730"/>
    <lineage>
        <taxon>Eukaryota</taxon>
        <taxon>Fungi</taxon>
        <taxon>Dikarya</taxon>
        <taxon>Ascomycota</taxon>
        <taxon>Saccharomycotina</taxon>
        <taxon>Saccharomycetes</taxon>
        <taxon>Phaffomycetales</taxon>
        <taxon>Wickerhamomycetaceae</taxon>
        <taxon>Wickerhamomyces</taxon>
    </lineage>
</organism>
<name>A0A9P8QBR3_WICPI</name>
<comment type="caution">
    <text evidence="6">The sequence shown here is derived from an EMBL/GenBank/DDBJ whole genome shotgun (WGS) entry which is preliminary data.</text>
</comment>
<keyword evidence="1 4" id="KW-0853">WD repeat</keyword>
<dbReference type="PROSITE" id="PS50082">
    <property type="entry name" value="WD_REPEATS_2"/>
    <property type="match status" value="2"/>
</dbReference>
<dbReference type="SMART" id="SM00320">
    <property type="entry name" value="WD40"/>
    <property type="match status" value="6"/>
</dbReference>
<dbReference type="InterPro" id="IPR036322">
    <property type="entry name" value="WD40_repeat_dom_sf"/>
</dbReference>
<evidence type="ECO:0000256" key="4">
    <source>
        <dbReference type="PROSITE-ProRule" id="PRU00221"/>
    </source>
</evidence>
<dbReference type="Gene3D" id="2.130.10.10">
    <property type="entry name" value="YVTN repeat-like/Quinoprotein amine dehydrogenase"/>
    <property type="match status" value="1"/>
</dbReference>
<evidence type="ECO:0000313" key="7">
    <source>
        <dbReference type="Proteomes" id="UP000774326"/>
    </source>
</evidence>
<evidence type="ECO:0000256" key="3">
    <source>
        <dbReference type="ARBA" id="ARBA00022853"/>
    </source>
</evidence>
<keyword evidence="3" id="KW-0156">Chromatin regulator</keyword>
<evidence type="ECO:0000313" key="6">
    <source>
        <dbReference type="EMBL" id="KAH3687652.1"/>
    </source>
</evidence>
<sequence>MPEVIHLDNEPKVTQIHDLTKLQDEGEDDDDIIMTESNVTTEVINDIDGDREDQAQEDENSTIDAQTQENYAIWKSNSIQLYEYLNTVNAIWPSMTVQFLPDLELSSDGDRARYRVLSGTFTSGFKTEVLKIGSFQVQNSERQVTDRVKFDHELTEFQNIQSISGKYETVQEINHSDLEILKLRYLPHNPNLIASITNTGNIYIFDKSKYPSQCSTDFKYEMKLSGHTQEGYGLSWNCQKEGHLLSSASDGKIIHWDITKHLEPSQIKPVKTYASDKEGVNDVLWVPSHDSMFGSVGEDNQLKIYDTRQQTNDPIIKTPQTEHQGGINTLSINYQNSLCVATGDSEGTVNIWDIRNPDSCSTAISKAQSGAITSLKFNPSMPSLLLSSSSSDSVVNIYDLSKENEQERCIFKHGGHLLGVNDVDWNPNDPWMVGSVSYDNTIQFWKPSLDLFV</sequence>
<dbReference type="OrthoDB" id="427795at2759"/>
<reference evidence="6" key="1">
    <citation type="journal article" date="2021" name="Open Biol.">
        <title>Shared evolutionary footprints suggest mitochondrial oxidative damage underlies multiple complex I losses in fungi.</title>
        <authorList>
            <person name="Schikora-Tamarit M.A."/>
            <person name="Marcet-Houben M."/>
            <person name="Nosek J."/>
            <person name="Gabaldon T."/>
        </authorList>
    </citation>
    <scope>NUCLEOTIDE SEQUENCE</scope>
    <source>
        <strain evidence="6">CBS2887</strain>
    </source>
</reference>
<dbReference type="SUPFAM" id="SSF50978">
    <property type="entry name" value="WD40 repeat-like"/>
    <property type="match status" value="1"/>
</dbReference>
<evidence type="ECO:0000256" key="2">
    <source>
        <dbReference type="ARBA" id="ARBA00022737"/>
    </source>
</evidence>
<reference evidence="6" key="2">
    <citation type="submission" date="2021-01" db="EMBL/GenBank/DDBJ databases">
        <authorList>
            <person name="Schikora-Tamarit M.A."/>
        </authorList>
    </citation>
    <scope>NUCLEOTIDE SEQUENCE</scope>
    <source>
        <strain evidence="6">CBS2887</strain>
    </source>
</reference>
<feature type="domain" description="Histone-binding protein RBBP4-like N-terminal" evidence="5">
    <location>
        <begin position="69"/>
        <end position="136"/>
    </location>
</feature>
<dbReference type="InterPro" id="IPR050459">
    <property type="entry name" value="WD_repeat_RBAP46/RBAP48/MSI1"/>
</dbReference>
<dbReference type="PANTHER" id="PTHR22850">
    <property type="entry name" value="WD40 REPEAT FAMILY"/>
    <property type="match status" value="1"/>
</dbReference>
<accession>A0A9P8QBR3</accession>